<dbReference type="EMBL" id="JAERRJ010000014">
    <property type="protein sequence ID" value="MBL1079148.1"/>
    <property type="molecule type" value="Genomic_DNA"/>
</dbReference>
<dbReference type="PANTHER" id="PTHR35010:SF2">
    <property type="entry name" value="BLL4672 PROTEIN"/>
    <property type="match status" value="1"/>
</dbReference>
<dbReference type="Proteomes" id="UP000602198">
    <property type="component" value="Unassembled WGS sequence"/>
</dbReference>
<evidence type="ECO:0000313" key="3">
    <source>
        <dbReference type="Proteomes" id="UP000602198"/>
    </source>
</evidence>
<evidence type="ECO:0000313" key="2">
    <source>
        <dbReference type="EMBL" id="MBL1079148.1"/>
    </source>
</evidence>
<proteinExistence type="predicted"/>
<dbReference type="PANTHER" id="PTHR35010">
    <property type="entry name" value="BLL4672 PROTEIN-RELATED"/>
    <property type="match status" value="1"/>
</dbReference>
<keyword evidence="3" id="KW-1185">Reference proteome</keyword>
<dbReference type="InterPro" id="IPR001387">
    <property type="entry name" value="Cro/C1-type_HTH"/>
</dbReference>
<dbReference type="CDD" id="cd00093">
    <property type="entry name" value="HTH_XRE"/>
    <property type="match status" value="1"/>
</dbReference>
<name>A0ABS1MIT5_9NOCA</name>
<dbReference type="Gene3D" id="3.30.450.180">
    <property type="match status" value="1"/>
</dbReference>
<evidence type="ECO:0000259" key="1">
    <source>
        <dbReference type="SMART" id="SM00530"/>
    </source>
</evidence>
<feature type="domain" description="HTH cro/C1-type" evidence="1">
    <location>
        <begin position="10"/>
        <end position="82"/>
    </location>
</feature>
<dbReference type="Pfam" id="PF17765">
    <property type="entry name" value="MLTR_LBD"/>
    <property type="match status" value="1"/>
</dbReference>
<reference evidence="2 3" key="1">
    <citation type="submission" date="2021-01" db="EMBL/GenBank/DDBJ databases">
        <title>WGS of actinomycetes isolated from Thailand.</title>
        <authorList>
            <person name="Thawai C."/>
        </authorList>
    </citation>
    <scope>NUCLEOTIDE SEQUENCE [LARGE SCALE GENOMIC DNA]</scope>
    <source>
        <strain evidence="2 3">LPG 2</strain>
    </source>
</reference>
<dbReference type="Gene3D" id="1.10.260.40">
    <property type="entry name" value="lambda repressor-like DNA-binding domains"/>
    <property type="match status" value="1"/>
</dbReference>
<dbReference type="SUPFAM" id="SSF47413">
    <property type="entry name" value="lambda repressor-like DNA-binding domains"/>
    <property type="match status" value="1"/>
</dbReference>
<protein>
    <submittedName>
        <fullName evidence="2">Helix-turn-helix domain-containing protein</fullName>
    </submittedName>
</protein>
<gene>
    <name evidence="2" type="ORF">JK358_32565</name>
</gene>
<accession>A0ABS1MIT5</accession>
<sequence length="279" mass="30920">MDSDNRLGMFLRARRELTRPEEFGMPAGGQRRVAGLRREEVALLAGMSADYYVRLEQGRERHPSEQVIDSLARVFALDQEATDHLRDLARPPARRASPPRRTERVAPGLLRLLDAWPHTPAVVLGRYLDVLAANPLAAAVYSGMEPGINQVRMIFLDPKARDCYADWPTIAADTVASLRATASADMDDPRFIELIGELSLKSEEFRKLWARHDVRVKTAGVKHFRNPLVGDLTLSYETFTVNGAPGQLLIAYHAEPGSPHQRSLALLGSLIESPAPTGQ</sequence>
<dbReference type="InterPro" id="IPR041413">
    <property type="entry name" value="MLTR_LBD"/>
</dbReference>
<dbReference type="RefSeq" id="WP_201955013.1">
    <property type="nucleotide sequence ID" value="NZ_JAERRJ010000014.1"/>
</dbReference>
<organism evidence="2 3">
    <name type="scientific">Nocardia acididurans</name>
    <dbReference type="NCBI Taxonomy" id="2802282"/>
    <lineage>
        <taxon>Bacteria</taxon>
        <taxon>Bacillati</taxon>
        <taxon>Actinomycetota</taxon>
        <taxon>Actinomycetes</taxon>
        <taxon>Mycobacteriales</taxon>
        <taxon>Nocardiaceae</taxon>
        <taxon>Nocardia</taxon>
    </lineage>
</organism>
<dbReference type="Pfam" id="PF13560">
    <property type="entry name" value="HTH_31"/>
    <property type="match status" value="1"/>
</dbReference>
<comment type="caution">
    <text evidence="2">The sequence shown here is derived from an EMBL/GenBank/DDBJ whole genome shotgun (WGS) entry which is preliminary data.</text>
</comment>
<dbReference type="InterPro" id="IPR010982">
    <property type="entry name" value="Lambda_DNA-bd_dom_sf"/>
</dbReference>
<dbReference type="SMART" id="SM00530">
    <property type="entry name" value="HTH_XRE"/>
    <property type="match status" value="1"/>
</dbReference>